<evidence type="ECO:0000256" key="1">
    <source>
        <dbReference type="ARBA" id="ARBA00003141"/>
    </source>
</evidence>
<keyword evidence="13" id="KW-0456">Lyase</keyword>
<dbReference type="OrthoDB" id="9782387at2"/>
<feature type="region of interest" description="Disordered" evidence="11">
    <location>
        <begin position="16"/>
        <end position="48"/>
    </location>
</feature>
<comment type="subcellular location">
    <subcellularLocation>
        <location evidence="10">Cytoplasm</location>
    </subcellularLocation>
</comment>
<dbReference type="Pfam" id="PF04055">
    <property type="entry name" value="Radical_SAM"/>
    <property type="match status" value="1"/>
</dbReference>
<dbReference type="EC" id="1.97.1.4" evidence="10"/>
<dbReference type="NCBIfam" id="TIGR02493">
    <property type="entry name" value="PFLA"/>
    <property type="match status" value="1"/>
</dbReference>
<dbReference type="InterPro" id="IPR058240">
    <property type="entry name" value="rSAM_sf"/>
</dbReference>
<name>A0A1G9H0A4_9ACTN</name>
<protein>
    <recommendedName>
        <fullName evidence="3 10">Pyruvate formate-lyase-activating enzyme</fullName>
        <ecNumber evidence="10">1.97.1.4</ecNumber>
    </recommendedName>
</protein>
<comment type="similarity">
    <text evidence="2 10">Belongs to the organic radical-activating enzymes family.</text>
</comment>
<evidence type="ECO:0000256" key="2">
    <source>
        <dbReference type="ARBA" id="ARBA00009777"/>
    </source>
</evidence>
<dbReference type="GO" id="GO:0043365">
    <property type="term" value="F:[formate-C-acetyltransferase]-activating enzyme activity"/>
    <property type="evidence" value="ECO:0007669"/>
    <property type="project" value="UniProtKB-UniRule"/>
</dbReference>
<dbReference type="GO" id="GO:0051539">
    <property type="term" value="F:4 iron, 4 sulfur cluster binding"/>
    <property type="evidence" value="ECO:0007669"/>
    <property type="project" value="UniProtKB-UniRule"/>
</dbReference>
<reference evidence="13 14" key="1">
    <citation type="submission" date="2016-10" db="EMBL/GenBank/DDBJ databases">
        <authorList>
            <person name="de Groot N.N."/>
        </authorList>
    </citation>
    <scope>NUCLEOTIDE SEQUENCE [LARGE SCALE GENOMIC DNA]</scope>
    <source>
        <strain evidence="13 14">CGMCC 4.5727</strain>
    </source>
</reference>
<dbReference type="InterPro" id="IPR007197">
    <property type="entry name" value="rSAM"/>
</dbReference>
<evidence type="ECO:0000256" key="10">
    <source>
        <dbReference type="RuleBase" id="RU362053"/>
    </source>
</evidence>
<keyword evidence="13" id="KW-0670">Pyruvate</keyword>
<dbReference type="SFLD" id="SFLDG01066">
    <property type="entry name" value="organic_radical-activating_enz"/>
    <property type="match status" value="1"/>
</dbReference>
<comment type="catalytic activity">
    <reaction evidence="10">
        <text>glycyl-[formate C-acetyltransferase] + reduced [flavodoxin] + S-adenosyl-L-methionine = glycin-2-yl radical-[formate C-acetyltransferase] + semiquinone [flavodoxin] + 5'-deoxyadenosine + L-methionine + H(+)</text>
        <dbReference type="Rhea" id="RHEA:19225"/>
        <dbReference type="Rhea" id="RHEA-COMP:10622"/>
        <dbReference type="Rhea" id="RHEA-COMP:12190"/>
        <dbReference type="Rhea" id="RHEA-COMP:12191"/>
        <dbReference type="Rhea" id="RHEA-COMP:14480"/>
        <dbReference type="ChEBI" id="CHEBI:15378"/>
        <dbReference type="ChEBI" id="CHEBI:17319"/>
        <dbReference type="ChEBI" id="CHEBI:29947"/>
        <dbReference type="ChEBI" id="CHEBI:32722"/>
        <dbReference type="ChEBI" id="CHEBI:57618"/>
        <dbReference type="ChEBI" id="CHEBI:57844"/>
        <dbReference type="ChEBI" id="CHEBI:59789"/>
        <dbReference type="ChEBI" id="CHEBI:140311"/>
        <dbReference type="EC" id="1.97.1.4"/>
    </reaction>
</comment>
<evidence type="ECO:0000256" key="7">
    <source>
        <dbReference type="ARBA" id="ARBA00023002"/>
    </source>
</evidence>
<dbReference type="CDD" id="cd01335">
    <property type="entry name" value="Radical_SAM"/>
    <property type="match status" value="1"/>
</dbReference>
<evidence type="ECO:0000256" key="11">
    <source>
        <dbReference type="SAM" id="MobiDB-lite"/>
    </source>
</evidence>
<dbReference type="PROSITE" id="PS01087">
    <property type="entry name" value="RADICAL_ACTIVATING"/>
    <property type="match status" value="1"/>
</dbReference>
<keyword evidence="10" id="KW-0963">Cytoplasm</keyword>
<dbReference type="InterPro" id="IPR012839">
    <property type="entry name" value="Organic_radical_activase"/>
</dbReference>
<dbReference type="PANTHER" id="PTHR30352:SF5">
    <property type="entry name" value="PYRUVATE FORMATE-LYASE 1-ACTIVATING ENZYME"/>
    <property type="match status" value="1"/>
</dbReference>
<dbReference type="RefSeq" id="WP_093616103.1">
    <property type="nucleotide sequence ID" value="NZ_FNFF01000017.1"/>
</dbReference>
<accession>A0A1G9H0A4</accession>
<dbReference type="GO" id="GO:0016829">
    <property type="term" value="F:lyase activity"/>
    <property type="evidence" value="ECO:0007669"/>
    <property type="project" value="UniProtKB-KW"/>
</dbReference>
<dbReference type="STRING" id="417292.SAMN05421806_117124"/>
<comment type="cofactor">
    <cofactor evidence="10">
        <name>[4Fe-4S] cluster</name>
        <dbReference type="ChEBI" id="CHEBI:49883"/>
    </cofactor>
    <text evidence="10">Binds 1 [4Fe-4S] cluster. The cluster is coordinated with 3 cysteines and an exchangeable S-adenosyl-L-methionine.</text>
</comment>
<keyword evidence="14" id="KW-1185">Reference proteome</keyword>
<dbReference type="InterPro" id="IPR013785">
    <property type="entry name" value="Aldolase_TIM"/>
</dbReference>
<evidence type="ECO:0000256" key="8">
    <source>
        <dbReference type="ARBA" id="ARBA00023004"/>
    </source>
</evidence>
<evidence type="ECO:0000313" key="13">
    <source>
        <dbReference type="EMBL" id="SDL06302.1"/>
    </source>
</evidence>
<keyword evidence="5 10" id="KW-0949">S-adenosyl-L-methionine</keyword>
<evidence type="ECO:0000256" key="3">
    <source>
        <dbReference type="ARBA" id="ARBA00021356"/>
    </source>
</evidence>
<proteinExistence type="inferred from homology"/>
<dbReference type="InterPro" id="IPR001989">
    <property type="entry name" value="Radical_activat_CS"/>
</dbReference>
<dbReference type="InterPro" id="IPR012838">
    <property type="entry name" value="PFL1_activating"/>
</dbReference>
<organism evidence="13 14">
    <name type="scientific">Streptomyces indicus</name>
    <dbReference type="NCBI Taxonomy" id="417292"/>
    <lineage>
        <taxon>Bacteria</taxon>
        <taxon>Bacillati</taxon>
        <taxon>Actinomycetota</taxon>
        <taxon>Actinomycetes</taxon>
        <taxon>Kitasatosporales</taxon>
        <taxon>Streptomycetaceae</taxon>
        <taxon>Streptomyces</taxon>
    </lineage>
</organism>
<gene>
    <name evidence="13" type="ORF">SAMN05421806_117124</name>
</gene>
<dbReference type="SUPFAM" id="SSF102114">
    <property type="entry name" value="Radical SAM enzymes"/>
    <property type="match status" value="1"/>
</dbReference>
<dbReference type="EMBL" id="FNFF01000017">
    <property type="protein sequence ID" value="SDL06302.1"/>
    <property type="molecule type" value="Genomic_DNA"/>
</dbReference>
<evidence type="ECO:0000259" key="12">
    <source>
        <dbReference type="PROSITE" id="PS51918"/>
    </source>
</evidence>
<dbReference type="GO" id="GO:0005737">
    <property type="term" value="C:cytoplasm"/>
    <property type="evidence" value="ECO:0007669"/>
    <property type="project" value="UniProtKB-SubCell"/>
</dbReference>
<dbReference type="PIRSF" id="PIRSF000371">
    <property type="entry name" value="PFL_act_enz"/>
    <property type="match status" value="1"/>
</dbReference>
<keyword evidence="8 10" id="KW-0408">Iron</keyword>
<dbReference type="SFLD" id="SFLDS00029">
    <property type="entry name" value="Radical_SAM"/>
    <property type="match status" value="1"/>
</dbReference>
<keyword evidence="4 10" id="KW-0004">4Fe-4S</keyword>
<dbReference type="PANTHER" id="PTHR30352">
    <property type="entry name" value="PYRUVATE FORMATE-LYASE-ACTIVATING ENZYME"/>
    <property type="match status" value="1"/>
</dbReference>
<dbReference type="Proteomes" id="UP000199155">
    <property type="component" value="Unassembled WGS sequence"/>
</dbReference>
<dbReference type="PROSITE" id="PS51918">
    <property type="entry name" value="RADICAL_SAM"/>
    <property type="match status" value="1"/>
</dbReference>
<feature type="compositionally biased region" description="Low complexity" evidence="11">
    <location>
        <begin position="25"/>
        <end position="41"/>
    </location>
</feature>
<evidence type="ECO:0000256" key="4">
    <source>
        <dbReference type="ARBA" id="ARBA00022485"/>
    </source>
</evidence>
<evidence type="ECO:0000256" key="6">
    <source>
        <dbReference type="ARBA" id="ARBA00022723"/>
    </source>
</evidence>
<keyword evidence="9 10" id="KW-0411">Iron-sulfur</keyword>
<sequence length="282" mass="30159">MTVLLGKDIPVGAPTADERIGLHSPASLPTTPAAAATQRPTEGSVHSWDLSTGVDGPGTRFVTFLAGCPLACLYCHNPDTMKMRNGKRTSADDVIAEASKYTTFIKASGGGATISGGEPLLQPVFAGELFHRLKHELGLHTALDTSGFLGARATDAMLRDIDLVLLDIKSWDRDTYKKVTARELQPTLDFAHRLADQGKEVHVRFVLVPGLTDDPANVEGVAAFAGSLGNVSRVDVLPFHKLGQSKWEALDMPFTLADTPSPTPEQVAVVKRIFESHGLKAV</sequence>
<evidence type="ECO:0000256" key="5">
    <source>
        <dbReference type="ARBA" id="ARBA00022691"/>
    </source>
</evidence>
<dbReference type="GO" id="GO:0046872">
    <property type="term" value="F:metal ion binding"/>
    <property type="evidence" value="ECO:0007669"/>
    <property type="project" value="UniProtKB-UniRule"/>
</dbReference>
<dbReference type="AlphaFoldDB" id="A0A1G9H0A4"/>
<evidence type="ECO:0000256" key="9">
    <source>
        <dbReference type="ARBA" id="ARBA00023014"/>
    </source>
</evidence>
<dbReference type="InterPro" id="IPR034457">
    <property type="entry name" value="Organic_radical-activating"/>
</dbReference>
<feature type="domain" description="Radical SAM core" evidence="12">
    <location>
        <begin position="54"/>
        <end position="276"/>
    </location>
</feature>
<keyword evidence="6 10" id="KW-0479">Metal-binding</keyword>
<keyword evidence="7 10" id="KW-0560">Oxidoreductase</keyword>
<comment type="function">
    <text evidence="1 10">Activation of pyruvate formate-lyase under anaerobic conditions by generation of an organic free radical, using S-adenosylmethionine and reduced flavodoxin as cosubstrates to produce 5'-deoxy-adenosine.</text>
</comment>
<dbReference type="Gene3D" id="3.20.20.70">
    <property type="entry name" value="Aldolase class I"/>
    <property type="match status" value="1"/>
</dbReference>
<evidence type="ECO:0000313" key="14">
    <source>
        <dbReference type="Proteomes" id="UP000199155"/>
    </source>
</evidence>